<accession>A0A3M7R5R6</accession>
<comment type="caution">
    <text evidence="2">The sequence shown here is derived from an EMBL/GenBank/DDBJ whole genome shotgun (WGS) entry which is preliminary data.</text>
</comment>
<organism evidence="2 3">
    <name type="scientific">Brachionus plicatilis</name>
    <name type="common">Marine rotifer</name>
    <name type="synonym">Brachionus muelleri</name>
    <dbReference type="NCBI Taxonomy" id="10195"/>
    <lineage>
        <taxon>Eukaryota</taxon>
        <taxon>Metazoa</taxon>
        <taxon>Spiralia</taxon>
        <taxon>Gnathifera</taxon>
        <taxon>Rotifera</taxon>
        <taxon>Eurotatoria</taxon>
        <taxon>Monogononta</taxon>
        <taxon>Pseudotrocha</taxon>
        <taxon>Ploima</taxon>
        <taxon>Brachionidae</taxon>
        <taxon>Brachionus</taxon>
    </lineage>
</organism>
<name>A0A3M7R5R6_BRAPC</name>
<evidence type="ECO:0008006" key="4">
    <source>
        <dbReference type="Google" id="ProtNLM"/>
    </source>
</evidence>
<dbReference type="EMBL" id="REGN01004145">
    <property type="protein sequence ID" value="RNA18927.1"/>
    <property type="molecule type" value="Genomic_DNA"/>
</dbReference>
<evidence type="ECO:0000256" key="1">
    <source>
        <dbReference type="SAM" id="MobiDB-lite"/>
    </source>
</evidence>
<sequence>MEKIEYFDLKKCIILFDNYKLHKVASNADGSVRFRCQTCKSISVTVDKTDLICRKPDASSRHLGQCKKYFTIETICLKNYEEIKHDARTEPSFSFSKSYGEGLQQLQEQYDLQLVAQYYPKEPTARVTCSKNKNQEKDLQIQLIQEDFYQKRTEFSIYFTNLTHRITHPYEQDLDDVDQYKDTEEEEEMEKIIEQTISKIKLAKLKNSYKNFDFIDNFRERLKSQENGVIQTQVVYDQENNSMVSNRCSKRKGTQEEKESIKPKTKTGTLSIEIKQEKQSPPTTSTSFDNSRIYTADERIQVEPFNFALSDDQWLMGRHIDLAFDYIQSHSRNSFLFIANNWKCEELIRNNFLIHESPEMDKIFVVNVNNLHWIILTNINPSESENNQSLEQNWFVYDNQNFHRVHMVQSEHQISSNDCGLFAIAYAQLLAERLDPFNYKFDQRLMRITYNSFITFGFLYDFYFEIIAEKQKQIFPFNVSCGEKKQIEIAKLLGVSPKCVSSTEKRYEETCSGSDRSRPGRRRKLNFRDERLGIGANEDEDIEKVDPVLNALNIDRSKTVKRQRRIKSSNSGDNTSKKVLDMIVVEFTDDAARLKALRDARTLRGTEHKDAYINPDKTASERALERELRKRRNELNGKFPLNQVRIDSEGRHRYGIKPD</sequence>
<proteinExistence type="predicted"/>
<keyword evidence="3" id="KW-1185">Reference proteome</keyword>
<gene>
    <name evidence="2" type="ORF">BpHYR1_000591</name>
</gene>
<feature type="region of interest" description="Disordered" evidence="1">
    <location>
        <begin position="245"/>
        <end position="270"/>
    </location>
</feature>
<dbReference type="AlphaFoldDB" id="A0A3M7R5R6"/>
<protein>
    <recommendedName>
        <fullName evidence="4">Ubiquitin-like protease family profile domain-containing protein</fullName>
    </recommendedName>
</protein>
<evidence type="ECO:0000313" key="3">
    <source>
        <dbReference type="Proteomes" id="UP000276133"/>
    </source>
</evidence>
<reference evidence="2 3" key="1">
    <citation type="journal article" date="2018" name="Sci. Rep.">
        <title>Genomic signatures of local adaptation to the degree of environmental predictability in rotifers.</title>
        <authorList>
            <person name="Franch-Gras L."/>
            <person name="Hahn C."/>
            <person name="Garcia-Roger E.M."/>
            <person name="Carmona M.J."/>
            <person name="Serra M."/>
            <person name="Gomez A."/>
        </authorList>
    </citation>
    <scope>NUCLEOTIDE SEQUENCE [LARGE SCALE GENOMIC DNA]</scope>
    <source>
        <strain evidence="2">HYR1</strain>
    </source>
</reference>
<dbReference type="SUPFAM" id="SSF54001">
    <property type="entry name" value="Cysteine proteinases"/>
    <property type="match status" value="1"/>
</dbReference>
<dbReference type="Proteomes" id="UP000276133">
    <property type="component" value="Unassembled WGS sequence"/>
</dbReference>
<feature type="non-terminal residue" evidence="2">
    <location>
        <position position="659"/>
    </location>
</feature>
<evidence type="ECO:0000313" key="2">
    <source>
        <dbReference type="EMBL" id="RNA18927.1"/>
    </source>
</evidence>
<feature type="compositionally biased region" description="Basic and acidic residues" evidence="1">
    <location>
        <begin position="253"/>
        <end position="262"/>
    </location>
</feature>
<dbReference type="InterPro" id="IPR038765">
    <property type="entry name" value="Papain-like_cys_pep_sf"/>
</dbReference>